<protein>
    <submittedName>
        <fullName evidence="2">Uncharacterized protein</fullName>
    </submittedName>
</protein>
<dbReference type="HOGENOM" id="CLU_137468_0_0_1"/>
<feature type="region of interest" description="Disordered" evidence="1">
    <location>
        <begin position="1"/>
        <end position="83"/>
    </location>
</feature>
<organism evidence="2 3">
    <name type="scientific">Aureobasidium pullulans EXF-150</name>
    <dbReference type="NCBI Taxonomy" id="1043002"/>
    <lineage>
        <taxon>Eukaryota</taxon>
        <taxon>Fungi</taxon>
        <taxon>Dikarya</taxon>
        <taxon>Ascomycota</taxon>
        <taxon>Pezizomycotina</taxon>
        <taxon>Dothideomycetes</taxon>
        <taxon>Dothideomycetidae</taxon>
        <taxon>Dothideales</taxon>
        <taxon>Saccotheciaceae</taxon>
        <taxon>Aureobasidium</taxon>
    </lineage>
</organism>
<dbReference type="AlphaFoldDB" id="A0A074X2U0"/>
<evidence type="ECO:0000313" key="2">
    <source>
        <dbReference type="EMBL" id="KEQ79688.1"/>
    </source>
</evidence>
<dbReference type="Proteomes" id="UP000030706">
    <property type="component" value="Unassembled WGS sequence"/>
</dbReference>
<dbReference type="OrthoDB" id="5377039at2759"/>
<reference evidence="2 3" key="1">
    <citation type="journal article" date="2014" name="BMC Genomics">
        <title>Genome sequencing of four Aureobasidium pullulans varieties: biotechnological potential, stress tolerance, and description of new species.</title>
        <authorList>
            <person name="Gostin Ar C."/>
            <person name="Ohm R.A."/>
            <person name="Kogej T."/>
            <person name="Sonjak S."/>
            <person name="Turk M."/>
            <person name="Zajc J."/>
            <person name="Zalar P."/>
            <person name="Grube M."/>
            <person name="Sun H."/>
            <person name="Han J."/>
            <person name="Sharma A."/>
            <person name="Chiniquy J."/>
            <person name="Ngan C.Y."/>
            <person name="Lipzen A."/>
            <person name="Barry K."/>
            <person name="Grigoriev I.V."/>
            <person name="Gunde-Cimerman N."/>
        </authorList>
    </citation>
    <scope>NUCLEOTIDE SEQUENCE [LARGE SCALE GENOMIC DNA]</scope>
    <source>
        <strain evidence="2 3">EXF-150</strain>
    </source>
</reference>
<evidence type="ECO:0000313" key="3">
    <source>
        <dbReference type="Proteomes" id="UP000030706"/>
    </source>
</evidence>
<sequence>MSGANSSSFDNDGDSLMQSGNSSPKPSTPNSQIRSIAISDLSPPDSQGVPHPPSETMPTVAPSASGANINGKRPISSIDHSQELQGGVSLSAAIPTDTQVRASAATTYHWTQAEDAPGYAWKNKKAQDDCSRAWDALVDKNRSIGNKYGDPYAMADRELAHMNSRHQ</sequence>
<dbReference type="GeneID" id="40752308"/>
<accession>A0A074X2U0</accession>
<evidence type="ECO:0000256" key="1">
    <source>
        <dbReference type="SAM" id="MobiDB-lite"/>
    </source>
</evidence>
<name>A0A074X2U0_AURPU</name>
<feature type="compositionally biased region" description="Polar residues" evidence="1">
    <location>
        <begin position="1"/>
        <end position="34"/>
    </location>
</feature>
<proteinExistence type="predicted"/>
<keyword evidence="3" id="KW-1185">Reference proteome</keyword>
<dbReference type="EMBL" id="KL585003">
    <property type="protein sequence ID" value="KEQ79688.1"/>
    <property type="molecule type" value="Genomic_DNA"/>
</dbReference>
<gene>
    <name evidence="2" type="ORF">M438DRAFT_409229</name>
</gene>
<dbReference type="RefSeq" id="XP_029755875.1">
    <property type="nucleotide sequence ID" value="XM_029910002.1"/>
</dbReference>